<keyword evidence="1" id="KW-0812">Transmembrane</keyword>
<feature type="transmembrane region" description="Helical" evidence="1">
    <location>
        <begin position="216"/>
        <end position="240"/>
    </location>
</feature>
<feature type="transmembrane region" description="Helical" evidence="1">
    <location>
        <begin position="51"/>
        <end position="72"/>
    </location>
</feature>
<dbReference type="OrthoDB" id="3269446at2759"/>
<dbReference type="HOGENOM" id="CLU_044614_1_0_1"/>
<dbReference type="Proteomes" id="UP000053257">
    <property type="component" value="Unassembled WGS sequence"/>
</dbReference>
<evidence type="ECO:0000313" key="2">
    <source>
        <dbReference type="EMBL" id="KIP07596.1"/>
    </source>
</evidence>
<feature type="transmembrane region" description="Helical" evidence="1">
    <location>
        <begin position="246"/>
        <end position="265"/>
    </location>
</feature>
<evidence type="ECO:0000313" key="3">
    <source>
        <dbReference type="Proteomes" id="UP000053257"/>
    </source>
</evidence>
<name>A0A0C3RZ68_PHLG1</name>
<keyword evidence="1" id="KW-1133">Transmembrane helix</keyword>
<protein>
    <recommendedName>
        <fullName evidence="4">G-protein coupled receptors family 1 profile domain-containing protein</fullName>
    </recommendedName>
</protein>
<gene>
    <name evidence="2" type="ORF">PHLGIDRAFT_35367</name>
</gene>
<sequence>MAGSAFPIDVAQLVALFMESLFFGIYLVSFGMCIYVMLIKSHSRRLTCQRVIFLIVAIALFTFAALDVALLLRHVLDAFIWYHGPGGAIAEFSNISYWVNAMKTVTYVAQTSIADGILIYRCYVVYSRNWLVIAPLCLIWLAGMATEGVSCYIEFTLHQSALLNTSQLTPFITSFLTITLALNLIATSMIVYKVYTAEKQARTIFASHSSSALKRANHIIIESGLMYSASVVCFFAVYLASNNAQYGVSDCVVQIIGISFNLIIIRIDQRRTVETVYGATPAPKGVPGATAKSHAGAFRFRRSGAINNALIVDNVAVNVVQESDRDVEMVDLKTYVDGESVAGRKSGNGTKVIVFQA</sequence>
<dbReference type="EMBL" id="KN840494">
    <property type="protein sequence ID" value="KIP07596.1"/>
    <property type="molecule type" value="Genomic_DNA"/>
</dbReference>
<dbReference type="AlphaFoldDB" id="A0A0C3RZ68"/>
<evidence type="ECO:0008006" key="4">
    <source>
        <dbReference type="Google" id="ProtNLM"/>
    </source>
</evidence>
<organism evidence="2 3">
    <name type="scientific">Phlebiopsis gigantea (strain 11061_1 CR5-6)</name>
    <name type="common">White-rot fungus</name>
    <name type="synonym">Peniophora gigantea</name>
    <dbReference type="NCBI Taxonomy" id="745531"/>
    <lineage>
        <taxon>Eukaryota</taxon>
        <taxon>Fungi</taxon>
        <taxon>Dikarya</taxon>
        <taxon>Basidiomycota</taxon>
        <taxon>Agaricomycotina</taxon>
        <taxon>Agaricomycetes</taxon>
        <taxon>Polyporales</taxon>
        <taxon>Phanerochaetaceae</taxon>
        <taxon>Phlebiopsis</taxon>
    </lineage>
</organism>
<reference evidence="2 3" key="1">
    <citation type="journal article" date="2014" name="PLoS Genet.">
        <title>Analysis of the Phlebiopsis gigantea genome, transcriptome and secretome provides insight into its pioneer colonization strategies of wood.</title>
        <authorList>
            <person name="Hori C."/>
            <person name="Ishida T."/>
            <person name="Igarashi K."/>
            <person name="Samejima M."/>
            <person name="Suzuki H."/>
            <person name="Master E."/>
            <person name="Ferreira P."/>
            <person name="Ruiz-Duenas F.J."/>
            <person name="Held B."/>
            <person name="Canessa P."/>
            <person name="Larrondo L.F."/>
            <person name="Schmoll M."/>
            <person name="Druzhinina I.S."/>
            <person name="Kubicek C.P."/>
            <person name="Gaskell J.A."/>
            <person name="Kersten P."/>
            <person name="St John F."/>
            <person name="Glasner J."/>
            <person name="Sabat G."/>
            <person name="Splinter BonDurant S."/>
            <person name="Syed K."/>
            <person name="Yadav J."/>
            <person name="Mgbeahuruike A.C."/>
            <person name="Kovalchuk A."/>
            <person name="Asiegbu F.O."/>
            <person name="Lackner G."/>
            <person name="Hoffmeister D."/>
            <person name="Rencoret J."/>
            <person name="Gutierrez A."/>
            <person name="Sun H."/>
            <person name="Lindquist E."/>
            <person name="Barry K."/>
            <person name="Riley R."/>
            <person name="Grigoriev I.V."/>
            <person name="Henrissat B."/>
            <person name="Kues U."/>
            <person name="Berka R.M."/>
            <person name="Martinez A.T."/>
            <person name="Covert S.F."/>
            <person name="Blanchette R.A."/>
            <person name="Cullen D."/>
        </authorList>
    </citation>
    <scope>NUCLEOTIDE SEQUENCE [LARGE SCALE GENOMIC DNA]</scope>
    <source>
        <strain evidence="2 3">11061_1 CR5-6</strain>
    </source>
</reference>
<feature type="transmembrane region" description="Helical" evidence="1">
    <location>
        <begin position="130"/>
        <end position="155"/>
    </location>
</feature>
<feature type="transmembrane region" description="Helical" evidence="1">
    <location>
        <begin position="20"/>
        <end position="39"/>
    </location>
</feature>
<feature type="transmembrane region" description="Helical" evidence="1">
    <location>
        <begin position="175"/>
        <end position="195"/>
    </location>
</feature>
<proteinExistence type="predicted"/>
<keyword evidence="1" id="KW-0472">Membrane</keyword>
<keyword evidence="3" id="KW-1185">Reference proteome</keyword>
<evidence type="ECO:0000256" key="1">
    <source>
        <dbReference type="SAM" id="Phobius"/>
    </source>
</evidence>
<accession>A0A0C3RZ68</accession>